<keyword evidence="2" id="KW-0496">Mitochondrion</keyword>
<dbReference type="GO" id="GO:0034553">
    <property type="term" value="P:mitochondrial respiratory chain complex II assembly"/>
    <property type="evidence" value="ECO:0007669"/>
    <property type="project" value="InterPro"/>
</dbReference>
<keyword evidence="7" id="KW-1185">Reference proteome</keyword>
<protein>
    <submittedName>
        <fullName evidence="6">SUMO-conjugating enzyme UBC9</fullName>
    </submittedName>
</protein>
<dbReference type="GO" id="GO:0005759">
    <property type="term" value="C:mitochondrial matrix"/>
    <property type="evidence" value="ECO:0007669"/>
    <property type="project" value="UniProtKB-SubCell"/>
</dbReference>
<proteinExistence type="inferred from homology"/>
<dbReference type="OMA" id="KPIENQP"/>
<evidence type="ECO:0000256" key="3">
    <source>
        <dbReference type="ARBA" id="ARBA00023186"/>
    </source>
</evidence>
<gene>
    <name evidence="6" type="ORF">AMSG_00633</name>
</gene>
<dbReference type="Proteomes" id="UP000054408">
    <property type="component" value="Unassembled WGS sequence"/>
</dbReference>
<dbReference type="PANTHER" id="PTHR13675:SF1">
    <property type="entry name" value="SUCCINATE DEHYDROGENASE ASSEMBLY FACTOR 1, MITOCHONDRIAL"/>
    <property type="match status" value="1"/>
</dbReference>
<sequence>MRYSGLQLEVLGLYRAFLRVIRTKPLEAQPAMQAHVRARFEAGRSMPRTAFNRIERSIRDGRKHLRTLKRASVQSIASSQPSA</sequence>
<evidence type="ECO:0000256" key="2">
    <source>
        <dbReference type="ARBA" id="ARBA00023128"/>
    </source>
</evidence>
<dbReference type="CDD" id="cd20268">
    <property type="entry name" value="Complex1_LYR_SDHAF1_LYRM8"/>
    <property type="match status" value="1"/>
</dbReference>
<name>A0A0L0DE19_THETB</name>
<dbReference type="PANTHER" id="PTHR13675">
    <property type="entry name" value="LYR MOTIF-CONTAINING PROTEIN 2"/>
    <property type="match status" value="1"/>
</dbReference>
<comment type="similarity">
    <text evidence="4">Belongs to the complex I LYR family. SDHAF1 subfamily.</text>
</comment>
<dbReference type="AlphaFoldDB" id="A0A0L0DE19"/>
<dbReference type="STRING" id="461836.A0A0L0DE19"/>
<evidence type="ECO:0000256" key="1">
    <source>
        <dbReference type="ARBA" id="ARBA00004305"/>
    </source>
</evidence>
<dbReference type="GeneID" id="25560428"/>
<keyword evidence="3" id="KW-0143">Chaperone</keyword>
<evidence type="ECO:0000256" key="4">
    <source>
        <dbReference type="ARBA" id="ARBA00025715"/>
    </source>
</evidence>
<dbReference type="EMBL" id="GL349435">
    <property type="protein sequence ID" value="KNC50470.1"/>
    <property type="molecule type" value="Genomic_DNA"/>
</dbReference>
<reference evidence="6 7" key="1">
    <citation type="submission" date="2010-05" db="EMBL/GenBank/DDBJ databases">
        <title>The Genome Sequence of Thecamonas trahens ATCC 50062.</title>
        <authorList>
            <consortium name="The Broad Institute Genome Sequencing Platform"/>
            <person name="Russ C."/>
            <person name="Cuomo C."/>
            <person name="Shea T."/>
            <person name="Young S.K."/>
            <person name="Zeng Q."/>
            <person name="Koehrsen M."/>
            <person name="Haas B."/>
            <person name="Borodovsky M."/>
            <person name="Guigo R."/>
            <person name="Alvarado L."/>
            <person name="Berlin A."/>
            <person name="Bochicchio J."/>
            <person name="Borenstein D."/>
            <person name="Chapman S."/>
            <person name="Chen Z."/>
            <person name="Freedman E."/>
            <person name="Gellesch M."/>
            <person name="Goldberg J."/>
            <person name="Griggs A."/>
            <person name="Gujja S."/>
            <person name="Heilman E."/>
            <person name="Heiman D."/>
            <person name="Hepburn T."/>
            <person name="Howarth C."/>
            <person name="Jen D."/>
            <person name="Larson L."/>
            <person name="Mehta T."/>
            <person name="Park D."/>
            <person name="Pearson M."/>
            <person name="Roberts A."/>
            <person name="Saif S."/>
            <person name="Shenoy N."/>
            <person name="Sisk P."/>
            <person name="Stolte C."/>
            <person name="Sykes S."/>
            <person name="Thomson T."/>
            <person name="Walk T."/>
            <person name="White J."/>
            <person name="Yandava C."/>
            <person name="Burger G."/>
            <person name="Gray M.W."/>
            <person name="Holland P.W.H."/>
            <person name="King N."/>
            <person name="Lang F.B.F."/>
            <person name="Roger A.J."/>
            <person name="Ruiz-Trillo I."/>
            <person name="Lander E."/>
            <person name="Nusbaum C."/>
        </authorList>
    </citation>
    <scope>NUCLEOTIDE SEQUENCE [LARGE SCALE GENOMIC DNA]</scope>
    <source>
        <strain evidence="6 7">ATCC 50062</strain>
    </source>
</reference>
<dbReference type="RefSeq" id="XP_013762366.1">
    <property type="nucleotide sequence ID" value="XM_013906912.1"/>
</dbReference>
<accession>A0A0L0DE19</accession>
<dbReference type="InterPro" id="IPR045295">
    <property type="entry name" value="Complex1_LYR_SDHAF1_LYRM8"/>
</dbReference>
<feature type="domain" description="Complex 1 LYR protein" evidence="5">
    <location>
        <begin position="9"/>
        <end position="66"/>
    </location>
</feature>
<organism evidence="6 7">
    <name type="scientific">Thecamonas trahens ATCC 50062</name>
    <dbReference type="NCBI Taxonomy" id="461836"/>
    <lineage>
        <taxon>Eukaryota</taxon>
        <taxon>Apusozoa</taxon>
        <taxon>Apusomonadida</taxon>
        <taxon>Apusomonadidae</taxon>
        <taxon>Thecamonas</taxon>
    </lineage>
</organism>
<dbReference type="Pfam" id="PF05347">
    <property type="entry name" value="Complex1_LYR"/>
    <property type="match status" value="1"/>
</dbReference>
<dbReference type="InterPro" id="IPR008011">
    <property type="entry name" value="Complex1_LYR_dom"/>
</dbReference>
<comment type="subcellular location">
    <subcellularLocation>
        <location evidence="1">Mitochondrion matrix</location>
    </subcellularLocation>
</comment>
<evidence type="ECO:0000259" key="5">
    <source>
        <dbReference type="Pfam" id="PF05347"/>
    </source>
</evidence>
<evidence type="ECO:0000313" key="6">
    <source>
        <dbReference type="EMBL" id="KNC50470.1"/>
    </source>
</evidence>
<dbReference type="OrthoDB" id="273010at2759"/>
<evidence type="ECO:0000313" key="7">
    <source>
        <dbReference type="Proteomes" id="UP000054408"/>
    </source>
</evidence>